<evidence type="ECO:0000259" key="4">
    <source>
        <dbReference type="SMART" id="SM00495"/>
    </source>
</evidence>
<dbReference type="EMBL" id="AJXT01000006">
    <property type="protein sequence ID" value="EIL94297.1"/>
    <property type="molecule type" value="Genomic_DNA"/>
</dbReference>
<evidence type="ECO:0000256" key="3">
    <source>
        <dbReference type="SAM" id="SignalP"/>
    </source>
</evidence>
<feature type="signal peptide" evidence="3">
    <location>
        <begin position="1"/>
        <end position="20"/>
    </location>
</feature>
<keyword evidence="3" id="KW-0732">Signal</keyword>
<dbReference type="SUPFAM" id="SSF51055">
    <property type="entry name" value="Carbohydrate binding domain"/>
    <property type="match status" value="2"/>
</dbReference>
<keyword evidence="6" id="KW-1185">Reference proteome</keyword>
<dbReference type="InterPro" id="IPR003610">
    <property type="entry name" value="CBM5/12"/>
</dbReference>
<dbReference type="SUPFAM" id="SSF51445">
    <property type="entry name" value="(Trans)glycosidases"/>
    <property type="match status" value="1"/>
</dbReference>
<dbReference type="RefSeq" id="WP_007805911.1">
    <property type="nucleotide sequence ID" value="NZ_AJXT01000006.1"/>
</dbReference>
<evidence type="ECO:0000313" key="5">
    <source>
        <dbReference type="EMBL" id="EIL94297.1"/>
    </source>
</evidence>
<dbReference type="InterPro" id="IPR017853">
    <property type="entry name" value="GH"/>
</dbReference>
<gene>
    <name evidence="5" type="ORF">UU7_04837</name>
</gene>
<feature type="compositionally biased region" description="Polar residues" evidence="2">
    <location>
        <begin position="137"/>
        <end position="152"/>
    </location>
</feature>
<dbReference type="Pfam" id="PF02839">
    <property type="entry name" value="CBM_5_12"/>
    <property type="match status" value="2"/>
</dbReference>
<feature type="region of interest" description="Disordered" evidence="2">
    <location>
        <begin position="126"/>
        <end position="180"/>
    </location>
</feature>
<evidence type="ECO:0000256" key="2">
    <source>
        <dbReference type="SAM" id="MobiDB-lite"/>
    </source>
</evidence>
<dbReference type="STRING" id="1163407.UU7_04837"/>
<dbReference type="Gene3D" id="3.20.20.80">
    <property type="entry name" value="Glycosidases"/>
    <property type="match status" value="1"/>
</dbReference>
<dbReference type="GO" id="GO:0005975">
    <property type="term" value="P:carbohydrate metabolic process"/>
    <property type="evidence" value="ECO:0007669"/>
    <property type="project" value="InterPro"/>
</dbReference>
<name>I4W4A6_9GAMM</name>
<dbReference type="SMART" id="SM00495">
    <property type="entry name" value="ChtBD3"/>
    <property type="match status" value="2"/>
</dbReference>
<dbReference type="InterPro" id="IPR036573">
    <property type="entry name" value="CBM_sf_5/12"/>
</dbReference>
<feature type="chain" id="PRO_5003696540" evidence="3">
    <location>
        <begin position="21"/>
        <end position="493"/>
    </location>
</feature>
<dbReference type="eggNOG" id="COG3979">
    <property type="taxonomic scope" value="Bacteria"/>
</dbReference>
<proteinExistence type="predicted"/>
<dbReference type="GO" id="GO:0004553">
    <property type="term" value="F:hydrolase activity, hydrolyzing O-glycosyl compounds"/>
    <property type="evidence" value="ECO:0007669"/>
    <property type="project" value="InterPro"/>
</dbReference>
<dbReference type="PATRIC" id="fig|1163407.3.peg.974"/>
<dbReference type="AlphaFoldDB" id="I4W4A6"/>
<feature type="domain" description="Chitin-binding type-3" evidence="4">
    <location>
        <begin position="27"/>
        <end position="76"/>
    </location>
</feature>
<dbReference type="Proteomes" id="UP000003226">
    <property type="component" value="Unassembled WGS sequence"/>
</dbReference>
<reference evidence="5 6" key="1">
    <citation type="journal article" date="2012" name="J. Bacteriol.">
        <title>Genome sequences for six rhodanobacter strains, isolated from soils and the terrestrial subsurface, with variable denitrification capabilities.</title>
        <authorList>
            <person name="Kostka J.E."/>
            <person name="Green S.J."/>
            <person name="Rishishwar L."/>
            <person name="Prakash O."/>
            <person name="Katz L.S."/>
            <person name="Marino-Ramirez L."/>
            <person name="Jordan I.K."/>
            <person name="Munk C."/>
            <person name="Ivanova N."/>
            <person name="Mikhailova N."/>
            <person name="Watson D.B."/>
            <person name="Brown S.D."/>
            <person name="Palumbo A.V."/>
            <person name="Brooks S.C."/>
        </authorList>
    </citation>
    <scope>NUCLEOTIDE SEQUENCE [LARGE SCALE GENOMIC DNA]</scope>
    <source>
        <strain evidence="5 6">B39</strain>
    </source>
</reference>
<dbReference type="GO" id="GO:0030246">
    <property type="term" value="F:carbohydrate binding"/>
    <property type="evidence" value="ECO:0007669"/>
    <property type="project" value="InterPro"/>
</dbReference>
<keyword evidence="1" id="KW-0378">Hydrolase</keyword>
<sequence>MGTCFSVALLAAVPLQAVHAQSAPACAAAWNAATAYGGGSVVSENGNNYLANWWTQGNDPATSSGPGGSGQPWTSQGSCGGSTPPTDPPPTDPPGSAGCDAAWNAATAYGGGSLASENGVNYKANWWTQGDDPATHSGPTGTGQPWTAQGSCDGSTDPGDSGDPGDPGDPGTPNPPAEGFLFSPYKDVTINLNWNTNVMRTAVTGTAIPLVGSGSLVSTALPNLGAVTLAFASGECGSESWGGIPAASFASANIQPLVDAGISYVVSTGGQAGSFTCGSAAGMAQFLSRYASPYMVGVDFDIEGAQSQAQINNLIANAAYAHTLYPNLRFSFTLATLAASDGSHGGLNGVGDMVVRAVKAANLPNYTINLMVMDFGSASPGVCVVSNGQCDMGQSAIQAATNLQYTYGIPASRIELTPMIGVNDVSSEVFRISDVDTVVNYAVNQGMAGVHFWSLDRDTPCAGGGGTASPICNSVSGTTPLQYSKRFLQDLGK</sequence>
<evidence type="ECO:0000256" key="1">
    <source>
        <dbReference type="ARBA" id="ARBA00022801"/>
    </source>
</evidence>
<dbReference type="PANTHER" id="PTHR42976:SF1">
    <property type="entry name" value="GH18 DOMAIN-CONTAINING PROTEIN-RELATED"/>
    <property type="match status" value="1"/>
</dbReference>
<comment type="caution">
    <text evidence="5">The sequence shown here is derived from an EMBL/GenBank/DDBJ whole genome shotgun (WGS) entry which is preliminary data.</text>
</comment>
<feature type="domain" description="Chitin-binding type-3" evidence="4">
    <location>
        <begin position="100"/>
        <end position="149"/>
    </location>
</feature>
<dbReference type="CDD" id="cd12215">
    <property type="entry name" value="ChiC_BD"/>
    <property type="match status" value="2"/>
</dbReference>
<feature type="region of interest" description="Disordered" evidence="2">
    <location>
        <begin position="58"/>
        <end position="99"/>
    </location>
</feature>
<dbReference type="InterPro" id="IPR052750">
    <property type="entry name" value="GH18_Chitinase"/>
</dbReference>
<protein>
    <submittedName>
        <fullName evidence="5">Carbohydrate-binding family V/XII</fullName>
    </submittedName>
</protein>
<dbReference type="Gene3D" id="2.10.10.20">
    <property type="entry name" value="Carbohydrate-binding module superfamily 5/12"/>
    <property type="match status" value="2"/>
</dbReference>
<organism evidence="5 6">
    <name type="scientific">Rhodanobacter spathiphylli B39</name>
    <dbReference type="NCBI Taxonomy" id="1163407"/>
    <lineage>
        <taxon>Bacteria</taxon>
        <taxon>Pseudomonadati</taxon>
        <taxon>Pseudomonadota</taxon>
        <taxon>Gammaproteobacteria</taxon>
        <taxon>Lysobacterales</taxon>
        <taxon>Rhodanobacteraceae</taxon>
        <taxon>Rhodanobacter</taxon>
    </lineage>
</organism>
<accession>I4W4A6</accession>
<dbReference type="PANTHER" id="PTHR42976">
    <property type="entry name" value="BIFUNCTIONAL CHITINASE/LYSOZYME-RELATED"/>
    <property type="match status" value="1"/>
</dbReference>
<dbReference type="GO" id="GO:0005576">
    <property type="term" value="C:extracellular region"/>
    <property type="evidence" value="ECO:0007669"/>
    <property type="project" value="InterPro"/>
</dbReference>
<evidence type="ECO:0000313" key="6">
    <source>
        <dbReference type="Proteomes" id="UP000003226"/>
    </source>
</evidence>